<organism evidence="1 2">
    <name type="scientific">Puccinia coronata f. sp. avenae</name>
    <dbReference type="NCBI Taxonomy" id="200324"/>
    <lineage>
        <taxon>Eukaryota</taxon>
        <taxon>Fungi</taxon>
        <taxon>Dikarya</taxon>
        <taxon>Basidiomycota</taxon>
        <taxon>Pucciniomycotina</taxon>
        <taxon>Pucciniomycetes</taxon>
        <taxon>Pucciniales</taxon>
        <taxon>Pucciniaceae</taxon>
        <taxon>Puccinia</taxon>
    </lineage>
</organism>
<protein>
    <submittedName>
        <fullName evidence="1">Uncharacterized protein</fullName>
    </submittedName>
</protein>
<dbReference type="AlphaFoldDB" id="A0A2N5U4H3"/>
<evidence type="ECO:0000313" key="2">
    <source>
        <dbReference type="Proteomes" id="UP000235392"/>
    </source>
</evidence>
<sequence length="57" mass="6772">MLDTRAGWNTDYNTEKFCRPCRHDDDKGSWLITYSQPGKGFVRCEALPPRRDKRPER</sequence>
<accession>A0A2N5U4H3</accession>
<name>A0A2N5U4H3_9BASI</name>
<gene>
    <name evidence="1" type="ORF">PCASD_13348</name>
</gene>
<dbReference type="EMBL" id="PGCI01000238">
    <property type="protein sequence ID" value="PLW32653.1"/>
    <property type="molecule type" value="Genomic_DNA"/>
</dbReference>
<proteinExistence type="predicted"/>
<evidence type="ECO:0000313" key="1">
    <source>
        <dbReference type="EMBL" id="PLW32653.1"/>
    </source>
</evidence>
<reference evidence="1 2" key="1">
    <citation type="submission" date="2017-11" db="EMBL/GenBank/DDBJ databases">
        <title>De novo assembly and phasing of dikaryotic genomes from two isolates of Puccinia coronata f. sp. avenae, the causal agent of oat crown rust.</title>
        <authorList>
            <person name="Miller M.E."/>
            <person name="Zhang Y."/>
            <person name="Omidvar V."/>
            <person name="Sperschneider J."/>
            <person name="Schwessinger B."/>
            <person name="Raley C."/>
            <person name="Palmer J.M."/>
            <person name="Garnica D."/>
            <person name="Upadhyaya N."/>
            <person name="Rathjen J."/>
            <person name="Taylor J.M."/>
            <person name="Park R.F."/>
            <person name="Dodds P.N."/>
            <person name="Hirsch C.D."/>
            <person name="Kianian S.F."/>
            <person name="Figueroa M."/>
        </authorList>
    </citation>
    <scope>NUCLEOTIDE SEQUENCE [LARGE SCALE GENOMIC DNA]</scope>
    <source>
        <strain evidence="1">12SD80</strain>
    </source>
</reference>
<comment type="caution">
    <text evidence="1">The sequence shown here is derived from an EMBL/GenBank/DDBJ whole genome shotgun (WGS) entry which is preliminary data.</text>
</comment>
<dbReference type="Proteomes" id="UP000235392">
    <property type="component" value="Unassembled WGS sequence"/>
</dbReference>